<dbReference type="UniPathway" id="UPA00262">
    <property type="reaction ID" value="UER00222"/>
</dbReference>
<comment type="caution">
    <text evidence="8">The sequence shown here is derived from an EMBL/GenBank/DDBJ whole genome shotgun (WGS) entry which is preliminary data.</text>
</comment>
<dbReference type="SUPFAM" id="SSF51735">
    <property type="entry name" value="NAD(P)-binding Rossmann-fold domains"/>
    <property type="match status" value="1"/>
</dbReference>
<dbReference type="Proteomes" id="UP000321523">
    <property type="component" value="Unassembled WGS sequence"/>
</dbReference>
<evidence type="ECO:0000256" key="4">
    <source>
        <dbReference type="ARBA" id="ARBA00023027"/>
    </source>
</evidence>
<dbReference type="InterPro" id="IPR028161">
    <property type="entry name" value="Met8-like"/>
</dbReference>
<dbReference type="EC" id="1.3.1.76" evidence="2"/>
<keyword evidence="4" id="KW-0520">NAD</keyword>
<evidence type="ECO:0000259" key="7">
    <source>
        <dbReference type="Pfam" id="PF14824"/>
    </source>
</evidence>
<dbReference type="Pfam" id="PF13241">
    <property type="entry name" value="NAD_binding_7"/>
    <property type="match status" value="1"/>
</dbReference>
<accession>A0A512DV95</accession>
<evidence type="ECO:0000313" key="9">
    <source>
        <dbReference type="Proteomes" id="UP000321523"/>
    </source>
</evidence>
<protein>
    <recommendedName>
        <fullName evidence="2">precorrin-2 dehydrogenase</fullName>
        <ecNumber evidence="2">1.3.1.76</ecNumber>
    </recommendedName>
</protein>
<evidence type="ECO:0000256" key="5">
    <source>
        <dbReference type="ARBA" id="ARBA00023244"/>
    </source>
</evidence>
<dbReference type="Pfam" id="PF14824">
    <property type="entry name" value="Sirohm_synth_M"/>
    <property type="match status" value="1"/>
</dbReference>
<keyword evidence="5" id="KW-0627">Porphyrin biosynthesis</keyword>
<proteinExistence type="predicted"/>
<dbReference type="OrthoDB" id="9815856at2"/>
<dbReference type="GO" id="GO:0004325">
    <property type="term" value="F:ferrochelatase activity"/>
    <property type="evidence" value="ECO:0007669"/>
    <property type="project" value="InterPro"/>
</dbReference>
<dbReference type="AlphaFoldDB" id="A0A512DV95"/>
<evidence type="ECO:0000256" key="1">
    <source>
        <dbReference type="ARBA" id="ARBA00005010"/>
    </source>
</evidence>
<keyword evidence="9" id="KW-1185">Reference proteome</keyword>
<keyword evidence="3" id="KW-0560">Oxidoreductase</keyword>
<dbReference type="PANTHER" id="PTHR35330">
    <property type="entry name" value="SIROHEME BIOSYNTHESIS PROTEIN MET8"/>
    <property type="match status" value="1"/>
</dbReference>
<organism evidence="8 9">
    <name type="scientific">Skermanella aerolata</name>
    <dbReference type="NCBI Taxonomy" id="393310"/>
    <lineage>
        <taxon>Bacteria</taxon>
        <taxon>Pseudomonadati</taxon>
        <taxon>Pseudomonadota</taxon>
        <taxon>Alphaproteobacteria</taxon>
        <taxon>Rhodospirillales</taxon>
        <taxon>Azospirillaceae</taxon>
        <taxon>Skermanella</taxon>
    </lineage>
</organism>
<dbReference type="InterPro" id="IPR036291">
    <property type="entry name" value="NAD(P)-bd_dom_sf"/>
</dbReference>
<gene>
    <name evidence="8" type="primary">sirC</name>
    <name evidence="8" type="ORF">SAE02_45140</name>
</gene>
<dbReference type="Gene3D" id="3.30.160.110">
    <property type="entry name" value="Siroheme synthase, domain 2"/>
    <property type="match status" value="1"/>
</dbReference>
<reference evidence="8 9" key="1">
    <citation type="submission" date="2019-07" db="EMBL/GenBank/DDBJ databases">
        <title>Whole genome shotgun sequence of Skermanella aerolata NBRC 106429.</title>
        <authorList>
            <person name="Hosoyama A."/>
            <person name="Uohara A."/>
            <person name="Ohji S."/>
            <person name="Ichikawa N."/>
        </authorList>
    </citation>
    <scope>NUCLEOTIDE SEQUENCE [LARGE SCALE GENOMIC DNA]</scope>
    <source>
        <strain evidence="8 9">NBRC 106429</strain>
    </source>
</reference>
<dbReference type="NCBIfam" id="TIGR01470">
    <property type="entry name" value="cysG_Nterm"/>
    <property type="match status" value="1"/>
</dbReference>
<dbReference type="EMBL" id="BJYZ01000021">
    <property type="protein sequence ID" value="GEO40366.1"/>
    <property type="molecule type" value="Genomic_DNA"/>
</dbReference>
<sequence>MFPIVLDLEIVPVALVGSGPLATKRLTQFIQAGARRLTVFSESDDTALAALAGERLIRRLPTDEDLAAFQVIYIVDIEPGVAAGMAARCRALGRLVNVEDVKPLCDFHTPSQVRRGDLLLSISTGGRSPGLAQRLRRYLEDLFQPDWEDHLDELSRARDGWRAEGADMETVVRRTVEMIEERGWLR</sequence>
<dbReference type="GO" id="GO:0043115">
    <property type="term" value="F:precorrin-2 dehydrogenase activity"/>
    <property type="evidence" value="ECO:0007669"/>
    <property type="project" value="UniProtKB-EC"/>
</dbReference>
<comment type="pathway">
    <text evidence="1">Porphyrin-containing compound metabolism; siroheme biosynthesis; sirohydrochlorin from precorrin-2: step 1/1.</text>
</comment>
<name>A0A512DV95_9PROT</name>
<dbReference type="InterPro" id="IPR028281">
    <property type="entry name" value="Sirohaem_synthase_central"/>
</dbReference>
<dbReference type="GO" id="GO:0019354">
    <property type="term" value="P:siroheme biosynthetic process"/>
    <property type="evidence" value="ECO:0007669"/>
    <property type="project" value="UniProtKB-UniPathway"/>
</dbReference>
<evidence type="ECO:0000256" key="6">
    <source>
        <dbReference type="ARBA" id="ARBA00047561"/>
    </source>
</evidence>
<dbReference type="PANTHER" id="PTHR35330:SF1">
    <property type="entry name" value="SIROHEME BIOSYNTHESIS PROTEIN MET8"/>
    <property type="match status" value="1"/>
</dbReference>
<dbReference type="SUPFAM" id="SSF75615">
    <property type="entry name" value="Siroheme synthase middle domains-like"/>
    <property type="match status" value="1"/>
</dbReference>
<evidence type="ECO:0000313" key="8">
    <source>
        <dbReference type="EMBL" id="GEO40366.1"/>
    </source>
</evidence>
<comment type="catalytic activity">
    <reaction evidence="6">
        <text>precorrin-2 + NAD(+) = sirohydrochlorin + NADH + 2 H(+)</text>
        <dbReference type="Rhea" id="RHEA:15613"/>
        <dbReference type="ChEBI" id="CHEBI:15378"/>
        <dbReference type="ChEBI" id="CHEBI:57540"/>
        <dbReference type="ChEBI" id="CHEBI:57945"/>
        <dbReference type="ChEBI" id="CHEBI:58351"/>
        <dbReference type="ChEBI" id="CHEBI:58827"/>
        <dbReference type="EC" id="1.3.1.76"/>
    </reaction>
</comment>
<dbReference type="Gene3D" id="3.40.50.720">
    <property type="entry name" value="NAD(P)-binding Rossmann-like Domain"/>
    <property type="match status" value="1"/>
</dbReference>
<evidence type="ECO:0000256" key="3">
    <source>
        <dbReference type="ARBA" id="ARBA00023002"/>
    </source>
</evidence>
<dbReference type="RefSeq" id="WP_044429885.1">
    <property type="nucleotide sequence ID" value="NZ_BJYZ01000021.1"/>
</dbReference>
<feature type="domain" description="Siroheme synthase central" evidence="7">
    <location>
        <begin position="115"/>
        <end position="141"/>
    </location>
</feature>
<evidence type="ECO:0000256" key="2">
    <source>
        <dbReference type="ARBA" id="ARBA00012400"/>
    </source>
</evidence>
<dbReference type="InterPro" id="IPR006367">
    <property type="entry name" value="Sirohaem_synthase_N"/>
</dbReference>